<evidence type="ECO:0000259" key="8">
    <source>
        <dbReference type="SMART" id="SM00928"/>
    </source>
</evidence>
<dbReference type="Pfam" id="PF10589">
    <property type="entry name" value="NADH_4Fe-4S"/>
    <property type="match status" value="1"/>
</dbReference>
<dbReference type="PROSITE" id="PS00645">
    <property type="entry name" value="COMPLEX1_51K_2"/>
    <property type="match status" value="1"/>
</dbReference>
<evidence type="ECO:0000313" key="9">
    <source>
        <dbReference type="EMBL" id="MDR6768771.1"/>
    </source>
</evidence>
<proteinExistence type="inferred from homology"/>
<dbReference type="SUPFAM" id="SSF142019">
    <property type="entry name" value="Nqo1 FMN-binding domain-like"/>
    <property type="match status" value="2"/>
</dbReference>
<reference evidence="9 11" key="1">
    <citation type="submission" date="2023-07" db="EMBL/GenBank/DDBJ databases">
        <title>Sorghum-associated microbial communities from plants grown in Nebraska, USA.</title>
        <authorList>
            <person name="Schachtman D."/>
        </authorList>
    </citation>
    <scope>NUCLEOTIDE SEQUENCE</scope>
    <source>
        <strain evidence="10 11">BE105</strain>
        <strain evidence="9">BE69</strain>
    </source>
</reference>
<dbReference type="Pfam" id="PF10531">
    <property type="entry name" value="SLBB"/>
    <property type="match status" value="1"/>
</dbReference>
<organism evidence="9 12">
    <name type="scientific">Acidovorax delafieldii</name>
    <name type="common">Pseudomonas delafieldii</name>
    <dbReference type="NCBI Taxonomy" id="47920"/>
    <lineage>
        <taxon>Bacteria</taxon>
        <taxon>Pseudomonadati</taxon>
        <taxon>Pseudomonadota</taxon>
        <taxon>Betaproteobacteria</taxon>
        <taxon>Burkholderiales</taxon>
        <taxon>Comamonadaceae</taxon>
        <taxon>Acidovorax</taxon>
    </lineage>
</organism>
<dbReference type="SUPFAM" id="SSF140490">
    <property type="entry name" value="Nqo1C-terminal domain-like"/>
    <property type="match status" value="1"/>
</dbReference>
<dbReference type="GO" id="GO:0010181">
    <property type="term" value="F:FMN binding"/>
    <property type="evidence" value="ECO:0007669"/>
    <property type="project" value="InterPro"/>
</dbReference>
<dbReference type="PANTHER" id="PTHR43578:SF3">
    <property type="entry name" value="NADH-QUINONE OXIDOREDUCTASE SUBUNIT F"/>
    <property type="match status" value="1"/>
</dbReference>
<dbReference type="Gene3D" id="3.40.30.10">
    <property type="entry name" value="Glutaredoxin"/>
    <property type="match status" value="1"/>
</dbReference>
<dbReference type="EC" id="1.17.1.9" evidence="9"/>
<dbReference type="AlphaFoldDB" id="A0AAJ2BVY5"/>
<dbReference type="GO" id="GO:0008863">
    <property type="term" value="F:formate dehydrogenase (NAD+) activity"/>
    <property type="evidence" value="ECO:0007669"/>
    <property type="project" value="UniProtKB-EC"/>
</dbReference>
<evidence type="ECO:0000256" key="3">
    <source>
        <dbReference type="ARBA" id="ARBA00022485"/>
    </source>
</evidence>
<evidence type="ECO:0000256" key="5">
    <source>
        <dbReference type="ARBA" id="ARBA00023004"/>
    </source>
</evidence>
<dbReference type="PANTHER" id="PTHR43578">
    <property type="entry name" value="NADH-QUINONE OXIDOREDUCTASE SUBUNIT F"/>
    <property type="match status" value="1"/>
</dbReference>
<dbReference type="GO" id="GO:0008137">
    <property type="term" value="F:NADH dehydrogenase (ubiquinone) activity"/>
    <property type="evidence" value="ECO:0007669"/>
    <property type="project" value="InterPro"/>
</dbReference>
<dbReference type="Proteomes" id="UP001253458">
    <property type="component" value="Unassembled WGS sequence"/>
</dbReference>
<keyword evidence="5" id="KW-0408">Iron</keyword>
<dbReference type="Gene3D" id="3.10.20.600">
    <property type="match status" value="1"/>
</dbReference>
<keyword evidence="9" id="KW-0560">Oxidoreductase</keyword>
<dbReference type="InterPro" id="IPR019554">
    <property type="entry name" value="Soluble_ligand-bd"/>
</dbReference>
<dbReference type="InterPro" id="IPR041921">
    <property type="entry name" value="NuoE_N"/>
</dbReference>
<keyword evidence="3" id="KW-0004">4Fe-4S</keyword>
<gene>
    <name evidence="9" type="ORF">J2W88_004075</name>
    <name evidence="10" type="ORF">J2W93_002325</name>
</gene>
<evidence type="ECO:0000256" key="4">
    <source>
        <dbReference type="ARBA" id="ARBA00022723"/>
    </source>
</evidence>
<dbReference type="FunFam" id="3.10.20.600:FF:000006">
    <property type="entry name" value="Formate dehydrogenase, beta subunit"/>
    <property type="match status" value="1"/>
</dbReference>
<dbReference type="SMART" id="SM00928">
    <property type="entry name" value="NADH_4Fe-4S"/>
    <property type="match status" value="1"/>
</dbReference>
<evidence type="ECO:0000256" key="1">
    <source>
        <dbReference type="ARBA" id="ARBA00001917"/>
    </source>
</evidence>
<comment type="caution">
    <text evidence="9">The sequence shown here is derived from an EMBL/GenBank/DDBJ whole genome shotgun (WGS) entry which is preliminary data.</text>
</comment>
<evidence type="ECO:0000313" key="10">
    <source>
        <dbReference type="EMBL" id="MDR6837487.1"/>
    </source>
</evidence>
<dbReference type="RefSeq" id="WP_209818516.1">
    <property type="nucleotide sequence ID" value="NZ_JAVDTL010000006.1"/>
</dbReference>
<dbReference type="InterPro" id="IPR037225">
    <property type="entry name" value="Nuo51_FMN-bd_sf"/>
</dbReference>
<keyword evidence="6" id="KW-0411">Iron-sulfur</keyword>
<keyword evidence="11" id="KW-1185">Reference proteome</keyword>
<name>A0AAJ2BVY5_ACIDE</name>
<dbReference type="InterPro" id="IPR036249">
    <property type="entry name" value="Thioredoxin-like_sf"/>
</dbReference>
<keyword evidence="4" id="KW-0479">Metal-binding</keyword>
<dbReference type="Gene3D" id="3.40.50.11540">
    <property type="entry name" value="NADH-ubiquinone oxidoreductase 51kDa subunit"/>
    <property type="match status" value="1"/>
</dbReference>
<comment type="cofactor">
    <cofactor evidence="1">
        <name>FMN</name>
        <dbReference type="ChEBI" id="CHEBI:58210"/>
    </cofactor>
</comment>
<dbReference type="PROSITE" id="PS00644">
    <property type="entry name" value="COMPLEX1_51K_1"/>
    <property type="match status" value="1"/>
</dbReference>
<dbReference type="Pfam" id="PF01512">
    <property type="entry name" value="Complex1_51K"/>
    <property type="match status" value="1"/>
</dbReference>
<protein>
    <submittedName>
        <fullName evidence="9">Formate dehydrogenase</fullName>
        <ecNumber evidence="9">1.17.1.9</ecNumber>
    </submittedName>
</protein>
<feature type="domain" description="NADH-ubiquinone oxidoreductase 51kDa subunit iron-sulphur binding" evidence="8">
    <location>
        <begin position="567"/>
        <end position="612"/>
    </location>
</feature>
<evidence type="ECO:0000256" key="6">
    <source>
        <dbReference type="ARBA" id="ARBA00023014"/>
    </source>
</evidence>
<dbReference type="InterPro" id="IPR001949">
    <property type="entry name" value="NADH-UbQ_OxRdtase_51kDa_CS"/>
</dbReference>
<dbReference type="Pfam" id="PF01257">
    <property type="entry name" value="2Fe-2S_thioredx"/>
    <property type="match status" value="1"/>
</dbReference>
<dbReference type="SUPFAM" id="SSF142984">
    <property type="entry name" value="Nqo1 middle domain-like"/>
    <property type="match status" value="1"/>
</dbReference>
<comment type="similarity">
    <text evidence="2">Belongs to the complex I 51 kDa subunit family.</text>
</comment>
<dbReference type="Gene3D" id="1.10.10.1590">
    <property type="entry name" value="NADH-quinone oxidoreductase subunit E"/>
    <property type="match status" value="1"/>
</dbReference>
<sequence length="670" mass="72396">MHLAPEAPTVAAVSVNDMRERIRRKSRLKGRQPEDAAMAEVAQLLGPRPATGFRRDLLIEYLHRLNDHFGVLHDRHLVALAKQMNLPMAEVYEVASFYHHFEIVRGEEAQAPRLVVRVCDSLTCSMAGARELLAALPERLRAAGQSDVQVLAVPCVGRCEQAPVVVVHQCPVPHATADAVLEAAHLKPNRALALHPQAPAAINFDVAERAGKSVPAAPEGISPAHTDLATYRAHGGYQTAAALVNGEMDFEAVLAAMEDSGLRGLGGAGFPAGRKWRIVREQAALAERRAAPSEATAPVPGEGGGHLPPGGSGPREAGERGGTAVMAVNIDEGEPGTFKDRTYLERDPHRFLEGVLIAAQVVGTEAIYIYLRDEYHGCRALLQRALDDLRADPPCPLPHIELRRGAGAYICGEESAMIESIEGKRGEPRMRPPYIAQVGLFGRPTLEHNFETLYWVRDIVERGPQWFASFGRHGRKGLRSFSVSGRVKHPGVKLAPAGITLQELIDEYCGGMLDGHQLYAYLPGGASGGILPASLNQIPLDFDTLQPYGCFIGSAAVIVLSQHDRAREAALNVMRFFEHESCGQCTPCRVGTAKAATLMQAPQWDEELLDDLAQVMGDASICGLGQAAPNPIRCIHKYFAHEVGEGPWPGDLPKPRNSPLAEQLPQGGQP</sequence>
<accession>A0AAJ2BVY5</accession>
<feature type="region of interest" description="Disordered" evidence="7">
    <location>
        <begin position="288"/>
        <end position="320"/>
    </location>
</feature>
<dbReference type="EMBL" id="JAVDTS010000003">
    <property type="protein sequence ID" value="MDR6837487.1"/>
    <property type="molecule type" value="Genomic_DNA"/>
</dbReference>
<dbReference type="CDD" id="cd03082">
    <property type="entry name" value="TRX_Fd_NuoE_W_FDH_beta"/>
    <property type="match status" value="1"/>
</dbReference>
<evidence type="ECO:0000256" key="2">
    <source>
        <dbReference type="ARBA" id="ARBA00007523"/>
    </source>
</evidence>
<evidence type="ECO:0000256" key="7">
    <source>
        <dbReference type="SAM" id="MobiDB-lite"/>
    </source>
</evidence>
<feature type="compositionally biased region" description="Gly residues" evidence="7">
    <location>
        <begin position="301"/>
        <end position="313"/>
    </location>
</feature>
<dbReference type="SUPFAM" id="SSF52833">
    <property type="entry name" value="Thioredoxin-like"/>
    <property type="match status" value="1"/>
</dbReference>
<evidence type="ECO:0000313" key="12">
    <source>
        <dbReference type="Proteomes" id="UP001253458"/>
    </source>
</evidence>
<dbReference type="Gene3D" id="1.20.1440.230">
    <property type="entry name" value="NADH-ubiquinone oxidoreductase 51kDa subunit, iron-sulphur binding domain"/>
    <property type="match status" value="1"/>
</dbReference>
<dbReference type="InterPro" id="IPR019575">
    <property type="entry name" value="Nuop51_4Fe4S-bd"/>
</dbReference>
<feature type="region of interest" description="Disordered" evidence="7">
    <location>
        <begin position="647"/>
        <end position="670"/>
    </location>
</feature>
<dbReference type="InterPro" id="IPR011538">
    <property type="entry name" value="Nuo51_FMN-bd"/>
</dbReference>
<dbReference type="GO" id="GO:0051539">
    <property type="term" value="F:4 iron, 4 sulfur cluster binding"/>
    <property type="evidence" value="ECO:0007669"/>
    <property type="project" value="UniProtKB-KW"/>
</dbReference>
<evidence type="ECO:0000313" key="11">
    <source>
        <dbReference type="Proteomes" id="UP001249076"/>
    </source>
</evidence>
<dbReference type="GO" id="GO:0046872">
    <property type="term" value="F:metal ion binding"/>
    <property type="evidence" value="ECO:0007669"/>
    <property type="project" value="UniProtKB-KW"/>
</dbReference>
<dbReference type="Proteomes" id="UP001249076">
    <property type="component" value="Unassembled WGS sequence"/>
</dbReference>
<dbReference type="EMBL" id="JAVDTL010000006">
    <property type="protein sequence ID" value="MDR6768771.1"/>
    <property type="molecule type" value="Genomic_DNA"/>
</dbReference>
<dbReference type="InterPro" id="IPR037207">
    <property type="entry name" value="Nuop51_4Fe4S-bd_sf"/>
</dbReference>